<evidence type="ECO:0000313" key="2">
    <source>
        <dbReference type="Proteomes" id="UP001623008"/>
    </source>
</evidence>
<comment type="caution">
    <text evidence="1">The sequence shown here is derived from an EMBL/GenBank/DDBJ whole genome shotgun (WGS) entry which is preliminary data.</text>
</comment>
<reference evidence="1 2" key="1">
    <citation type="submission" date="2024-11" db="EMBL/GenBank/DDBJ databases">
        <authorList>
            <person name="Lucas J.A."/>
        </authorList>
    </citation>
    <scope>NUCLEOTIDE SEQUENCE [LARGE SCALE GENOMIC DNA]</scope>
    <source>
        <strain evidence="1 2">Z 7.15</strain>
    </source>
</reference>
<dbReference type="Proteomes" id="UP001623008">
    <property type="component" value="Unassembled WGS sequence"/>
</dbReference>
<gene>
    <name evidence="1" type="ORF">ACJEBJ_07525</name>
</gene>
<evidence type="ECO:0000313" key="1">
    <source>
        <dbReference type="EMBL" id="MFK9003969.1"/>
    </source>
</evidence>
<dbReference type="EMBL" id="JBJHQF010000008">
    <property type="protein sequence ID" value="MFK9003969.1"/>
    <property type="molecule type" value="Genomic_DNA"/>
</dbReference>
<dbReference type="RefSeq" id="WP_406597036.1">
    <property type="nucleotide sequence ID" value="NZ_JBJHQF010000008.1"/>
</dbReference>
<protein>
    <submittedName>
        <fullName evidence="1">Uncharacterized protein</fullName>
    </submittedName>
</protein>
<accession>A0ABW8QZJ2</accession>
<keyword evidence="2" id="KW-1185">Reference proteome</keyword>
<organism evidence="1 2">
    <name type="scientific">Pseudomonas pergaminensis</name>
    <dbReference type="NCBI Taxonomy" id="2853159"/>
    <lineage>
        <taxon>Bacteria</taxon>
        <taxon>Pseudomonadati</taxon>
        <taxon>Pseudomonadota</taxon>
        <taxon>Gammaproteobacteria</taxon>
        <taxon>Pseudomonadales</taxon>
        <taxon>Pseudomonadaceae</taxon>
        <taxon>Pseudomonas</taxon>
    </lineage>
</organism>
<proteinExistence type="predicted"/>
<sequence>MSLIHHHYRLKLIDLRGLDLKLFEDCISMLRLDYFTHVGSRKP</sequence>
<name>A0ABW8QZJ2_9PSED</name>